<dbReference type="InParanoid" id="A0A165U056"/>
<feature type="transmembrane region" description="Helical" evidence="1">
    <location>
        <begin position="6"/>
        <end position="22"/>
    </location>
</feature>
<keyword evidence="3" id="KW-1185">Reference proteome</keyword>
<evidence type="ECO:0000313" key="3">
    <source>
        <dbReference type="Proteomes" id="UP000076761"/>
    </source>
</evidence>
<accession>A0A165U056</accession>
<sequence length="56" mass="6540">MSARLYYLLAPVILIYVVRRWLQRSPIANIRGPRPEFLFGNGRHVLQRSNIDAMIS</sequence>
<gene>
    <name evidence="2" type="ORF">NEOLEDRAFT_1130999</name>
</gene>
<keyword evidence="1" id="KW-0812">Transmembrane</keyword>
<proteinExistence type="predicted"/>
<keyword evidence="1" id="KW-1133">Transmembrane helix</keyword>
<evidence type="ECO:0000313" key="2">
    <source>
        <dbReference type="EMBL" id="KZT27440.1"/>
    </source>
</evidence>
<keyword evidence="1" id="KW-0472">Membrane</keyword>
<dbReference type="Proteomes" id="UP000076761">
    <property type="component" value="Unassembled WGS sequence"/>
</dbReference>
<protein>
    <submittedName>
        <fullName evidence="2">Uncharacterized protein</fullName>
    </submittedName>
</protein>
<reference evidence="2 3" key="1">
    <citation type="journal article" date="2016" name="Mol. Biol. Evol.">
        <title>Comparative Genomics of Early-Diverging Mushroom-Forming Fungi Provides Insights into the Origins of Lignocellulose Decay Capabilities.</title>
        <authorList>
            <person name="Nagy L.G."/>
            <person name="Riley R."/>
            <person name="Tritt A."/>
            <person name="Adam C."/>
            <person name="Daum C."/>
            <person name="Floudas D."/>
            <person name="Sun H."/>
            <person name="Yadav J.S."/>
            <person name="Pangilinan J."/>
            <person name="Larsson K.H."/>
            <person name="Matsuura K."/>
            <person name="Barry K."/>
            <person name="Labutti K."/>
            <person name="Kuo R."/>
            <person name="Ohm R.A."/>
            <person name="Bhattacharya S.S."/>
            <person name="Shirouzu T."/>
            <person name="Yoshinaga Y."/>
            <person name="Martin F.M."/>
            <person name="Grigoriev I.V."/>
            <person name="Hibbett D.S."/>
        </authorList>
    </citation>
    <scope>NUCLEOTIDE SEQUENCE [LARGE SCALE GENOMIC DNA]</scope>
    <source>
        <strain evidence="2 3">HHB14362 ss-1</strain>
    </source>
</reference>
<dbReference type="AlphaFoldDB" id="A0A165U056"/>
<organism evidence="2 3">
    <name type="scientific">Neolentinus lepideus HHB14362 ss-1</name>
    <dbReference type="NCBI Taxonomy" id="1314782"/>
    <lineage>
        <taxon>Eukaryota</taxon>
        <taxon>Fungi</taxon>
        <taxon>Dikarya</taxon>
        <taxon>Basidiomycota</taxon>
        <taxon>Agaricomycotina</taxon>
        <taxon>Agaricomycetes</taxon>
        <taxon>Gloeophyllales</taxon>
        <taxon>Gloeophyllaceae</taxon>
        <taxon>Neolentinus</taxon>
    </lineage>
</organism>
<evidence type="ECO:0000256" key="1">
    <source>
        <dbReference type="SAM" id="Phobius"/>
    </source>
</evidence>
<name>A0A165U056_9AGAM</name>
<dbReference type="EMBL" id="KV425562">
    <property type="protein sequence ID" value="KZT27440.1"/>
    <property type="molecule type" value="Genomic_DNA"/>
</dbReference>